<dbReference type="AlphaFoldDB" id="X1SV34"/>
<organism evidence="2">
    <name type="scientific">marine sediment metagenome</name>
    <dbReference type="NCBI Taxonomy" id="412755"/>
    <lineage>
        <taxon>unclassified sequences</taxon>
        <taxon>metagenomes</taxon>
        <taxon>ecological metagenomes</taxon>
    </lineage>
</organism>
<name>X1SV34_9ZZZZ</name>
<sequence length="194" mass="22683">SSKKPDLRLILVGDGNYRTYLERYVHEKGVQSKVSFEGYQLYIDRYILDSDIFINPSHVEGMPNTVLEADFTEIMDILKIYTMIEEYSELPKLIIQIIDFRKEQAYTTKFGAIKRRVILDGDPEGSIEIDLHSSSLLQELSDDYEKFRVTQYDKDKIEQSINKVMEGNCEIIWELVKDIMPLKNGKYMYTISNV</sequence>
<comment type="caution">
    <text evidence="2">The sequence shown here is derived from an EMBL/GenBank/DDBJ whole genome shotgun (WGS) entry which is preliminary data.</text>
</comment>
<dbReference type="EMBL" id="BARW01009337">
    <property type="protein sequence ID" value="GAI79210.1"/>
    <property type="molecule type" value="Genomic_DNA"/>
</dbReference>
<evidence type="ECO:0000313" key="2">
    <source>
        <dbReference type="EMBL" id="GAI79210.1"/>
    </source>
</evidence>
<dbReference type="SUPFAM" id="SSF53756">
    <property type="entry name" value="UDP-Glycosyltransferase/glycogen phosphorylase"/>
    <property type="match status" value="1"/>
</dbReference>
<reference evidence="2" key="1">
    <citation type="journal article" date="2014" name="Front. Microbiol.">
        <title>High frequency of phylogenetically diverse reductive dehalogenase-homologous genes in deep subseafloor sedimentary metagenomes.</title>
        <authorList>
            <person name="Kawai M."/>
            <person name="Futagami T."/>
            <person name="Toyoda A."/>
            <person name="Takaki Y."/>
            <person name="Nishi S."/>
            <person name="Hori S."/>
            <person name="Arai W."/>
            <person name="Tsubouchi T."/>
            <person name="Morono Y."/>
            <person name="Uchiyama I."/>
            <person name="Ito T."/>
            <person name="Fujiyama A."/>
            <person name="Inagaki F."/>
            <person name="Takami H."/>
        </authorList>
    </citation>
    <scope>NUCLEOTIDE SEQUENCE</scope>
    <source>
        <strain evidence="2">Expedition CK06-06</strain>
    </source>
</reference>
<proteinExistence type="predicted"/>
<dbReference type="Gene3D" id="3.40.50.2000">
    <property type="entry name" value="Glycogen Phosphorylase B"/>
    <property type="match status" value="1"/>
</dbReference>
<evidence type="ECO:0000259" key="1">
    <source>
        <dbReference type="Pfam" id="PF00534"/>
    </source>
</evidence>
<accession>X1SV34</accession>
<gene>
    <name evidence="2" type="ORF">S12H4_18813</name>
</gene>
<dbReference type="Pfam" id="PF00534">
    <property type="entry name" value="Glycos_transf_1"/>
    <property type="match status" value="1"/>
</dbReference>
<feature type="non-terminal residue" evidence="2">
    <location>
        <position position="1"/>
    </location>
</feature>
<feature type="domain" description="Glycosyl transferase family 1" evidence="1">
    <location>
        <begin position="3"/>
        <end position="69"/>
    </location>
</feature>
<protein>
    <recommendedName>
        <fullName evidence="1">Glycosyl transferase family 1 domain-containing protein</fullName>
    </recommendedName>
</protein>
<dbReference type="InterPro" id="IPR001296">
    <property type="entry name" value="Glyco_trans_1"/>
</dbReference>